<keyword evidence="6" id="KW-1185">Reference proteome</keyword>
<accession>A0A2J6PQZ5</accession>
<dbReference type="STRING" id="1745343.A0A2J6PQZ5"/>
<dbReference type="AlphaFoldDB" id="A0A2J6PQZ5"/>
<sequence length="193" mass="20746">MPYNTSAIPPRRDPTGSTQLPLSRVKKMIQIDQDINICSNTAGFVITLATELFVQYLAEQAHNVVKSERKPRRNIQYRDISSAVSHLDNLEFLVDVVPKTVPFKEVKEKKAPAGVSKINGESSVEPGQTTLDGVKPAVNGTNGFGHAGPSGAGGDEDPNAQLEMEMEIRGARASIGSSSGYGGKEPSQDVEMH</sequence>
<organism evidence="5 6">
    <name type="scientific">Hyaloscypha hepaticicola</name>
    <dbReference type="NCBI Taxonomy" id="2082293"/>
    <lineage>
        <taxon>Eukaryota</taxon>
        <taxon>Fungi</taxon>
        <taxon>Dikarya</taxon>
        <taxon>Ascomycota</taxon>
        <taxon>Pezizomycotina</taxon>
        <taxon>Leotiomycetes</taxon>
        <taxon>Helotiales</taxon>
        <taxon>Hyaloscyphaceae</taxon>
        <taxon>Hyaloscypha</taxon>
    </lineage>
</organism>
<evidence type="ECO:0000256" key="2">
    <source>
        <dbReference type="ARBA" id="ARBA00023242"/>
    </source>
</evidence>
<name>A0A2J6PQZ5_9HELO</name>
<dbReference type="GO" id="GO:0006261">
    <property type="term" value="P:DNA-templated DNA replication"/>
    <property type="evidence" value="ECO:0007669"/>
    <property type="project" value="TreeGrafter"/>
</dbReference>
<dbReference type="InterPro" id="IPR050568">
    <property type="entry name" value="Transcr_DNA_Rep_Reg"/>
</dbReference>
<proteinExistence type="predicted"/>
<dbReference type="Gene3D" id="1.10.20.10">
    <property type="entry name" value="Histone, subunit A"/>
    <property type="match status" value="1"/>
</dbReference>
<dbReference type="PANTHER" id="PTHR10252">
    <property type="entry name" value="HISTONE-LIKE TRANSCRIPTION FACTOR CCAAT-RELATED"/>
    <property type="match status" value="1"/>
</dbReference>
<keyword evidence="2" id="KW-0539">Nucleus</keyword>
<dbReference type="SUPFAM" id="SSF47113">
    <property type="entry name" value="Histone-fold"/>
    <property type="match status" value="1"/>
</dbReference>
<dbReference type="CDD" id="cd23645">
    <property type="entry name" value="HFD_Dpb3-like"/>
    <property type="match status" value="1"/>
</dbReference>
<feature type="domain" description="Transcription factor CBF/NF-Y/archaeal histone" evidence="4">
    <location>
        <begin position="19"/>
        <end position="84"/>
    </location>
</feature>
<evidence type="ECO:0000313" key="5">
    <source>
        <dbReference type="EMBL" id="PMD16452.1"/>
    </source>
</evidence>
<feature type="compositionally biased region" description="Gly residues" evidence="3">
    <location>
        <begin position="142"/>
        <end position="153"/>
    </location>
</feature>
<dbReference type="EMBL" id="KZ613505">
    <property type="protein sequence ID" value="PMD16452.1"/>
    <property type="molecule type" value="Genomic_DNA"/>
</dbReference>
<evidence type="ECO:0000259" key="4">
    <source>
        <dbReference type="Pfam" id="PF00808"/>
    </source>
</evidence>
<dbReference type="GO" id="GO:0046982">
    <property type="term" value="F:protein heterodimerization activity"/>
    <property type="evidence" value="ECO:0007669"/>
    <property type="project" value="InterPro"/>
</dbReference>
<comment type="subcellular location">
    <subcellularLocation>
        <location evidence="1">Nucleus</location>
    </subcellularLocation>
</comment>
<evidence type="ECO:0000256" key="1">
    <source>
        <dbReference type="ARBA" id="ARBA00004123"/>
    </source>
</evidence>
<dbReference type="Proteomes" id="UP000235672">
    <property type="component" value="Unassembled WGS sequence"/>
</dbReference>
<dbReference type="OrthoDB" id="636685at2759"/>
<feature type="region of interest" description="Disordered" evidence="3">
    <location>
        <begin position="137"/>
        <end position="193"/>
    </location>
</feature>
<evidence type="ECO:0000256" key="3">
    <source>
        <dbReference type="SAM" id="MobiDB-lite"/>
    </source>
</evidence>
<reference evidence="5 6" key="1">
    <citation type="submission" date="2016-05" db="EMBL/GenBank/DDBJ databases">
        <title>A degradative enzymes factory behind the ericoid mycorrhizal symbiosis.</title>
        <authorList>
            <consortium name="DOE Joint Genome Institute"/>
            <person name="Martino E."/>
            <person name="Morin E."/>
            <person name="Grelet G."/>
            <person name="Kuo A."/>
            <person name="Kohler A."/>
            <person name="Daghino S."/>
            <person name="Barry K."/>
            <person name="Choi C."/>
            <person name="Cichocki N."/>
            <person name="Clum A."/>
            <person name="Copeland A."/>
            <person name="Hainaut M."/>
            <person name="Haridas S."/>
            <person name="Labutti K."/>
            <person name="Lindquist E."/>
            <person name="Lipzen A."/>
            <person name="Khouja H.-R."/>
            <person name="Murat C."/>
            <person name="Ohm R."/>
            <person name="Olson A."/>
            <person name="Spatafora J."/>
            <person name="Veneault-Fourrey C."/>
            <person name="Henrissat B."/>
            <person name="Grigoriev I."/>
            <person name="Martin F."/>
            <person name="Perotto S."/>
        </authorList>
    </citation>
    <scope>NUCLEOTIDE SEQUENCE [LARGE SCALE GENOMIC DNA]</scope>
    <source>
        <strain evidence="5 6">UAMH 7357</strain>
    </source>
</reference>
<gene>
    <name evidence="5" type="ORF">NA56DRAFT_649323</name>
</gene>
<protein>
    <submittedName>
        <fullName evidence="5">Histone-fold-containing protein</fullName>
    </submittedName>
</protein>
<dbReference type="InterPro" id="IPR003958">
    <property type="entry name" value="CBFA_NFYB_domain"/>
</dbReference>
<dbReference type="InterPro" id="IPR009072">
    <property type="entry name" value="Histone-fold"/>
</dbReference>
<dbReference type="GO" id="GO:0008623">
    <property type="term" value="C:CHRAC"/>
    <property type="evidence" value="ECO:0007669"/>
    <property type="project" value="TreeGrafter"/>
</dbReference>
<evidence type="ECO:0000313" key="6">
    <source>
        <dbReference type="Proteomes" id="UP000235672"/>
    </source>
</evidence>
<dbReference type="PANTHER" id="PTHR10252:SF54">
    <property type="entry name" value="CHROMATIN ACCESSIBILITY COMPLEX PROTEIN 1"/>
    <property type="match status" value="1"/>
</dbReference>
<dbReference type="Pfam" id="PF00808">
    <property type="entry name" value="CBFD_NFYB_HMF"/>
    <property type="match status" value="1"/>
</dbReference>